<evidence type="ECO:0008006" key="3">
    <source>
        <dbReference type="Google" id="ProtNLM"/>
    </source>
</evidence>
<comment type="caution">
    <text evidence="1">The sequence shown here is derived from an EMBL/GenBank/DDBJ whole genome shotgun (WGS) entry which is preliminary data.</text>
</comment>
<accession>A0A081N8U7</accession>
<dbReference type="AlphaFoldDB" id="A0A081N8U7"/>
<dbReference type="RefSeq" id="WP_034874996.1">
    <property type="nucleotide sequence ID" value="NZ_JOKG01000002.1"/>
</dbReference>
<reference evidence="1 2" key="1">
    <citation type="submission" date="2014-06" db="EMBL/GenBank/DDBJ databases">
        <title>Whole Genome Sequences of Three Symbiotic Endozoicomonas Bacteria.</title>
        <authorList>
            <person name="Neave M.J."/>
            <person name="Apprill A."/>
            <person name="Voolstra C.R."/>
        </authorList>
    </citation>
    <scope>NUCLEOTIDE SEQUENCE [LARGE SCALE GENOMIC DNA]</scope>
    <source>
        <strain evidence="1 2">LMG 24815</strain>
    </source>
</reference>
<sequence length="83" mass="9915">METFQHNLKSLFSQLGLNNTQEYIEQFIAEHRLTEKQSIFDADFWHPAQKQFLRESHDQDSDWCEVVNEFDVLLRARTLSPSE</sequence>
<dbReference type="InterPro" id="IPR038086">
    <property type="entry name" value="DUF2789_sf"/>
</dbReference>
<evidence type="ECO:0000313" key="2">
    <source>
        <dbReference type="Proteomes" id="UP000028006"/>
    </source>
</evidence>
<name>A0A081N8U7_9GAMM</name>
<dbReference type="EMBL" id="JOKG01000002">
    <property type="protein sequence ID" value="KEQ14870.1"/>
    <property type="molecule type" value="Genomic_DNA"/>
</dbReference>
<evidence type="ECO:0000313" key="1">
    <source>
        <dbReference type="EMBL" id="KEQ14870.1"/>
    </source>
</evidence>
<dbReference type="Gene3D" id="1.10.10.1130">
    <property type="entry name" value="Uncharacterised protein PF10982, DUF2789"/>
    <property type="match status" value="1"/>
</dbReference>
<gene>
    <name evidence="1" type="ORF">GZ77_11420</name>
</gene>
<dbReference type="InterPro" id="IPR021250">
    <property type="entry name" value="DUF2789"/>
</dbReference>
<protein>
    <recommendedName>
        <fullName evidence="3">DUF2789 domain-containing protein</fullName>
    </recommendedName>
</protein>
<proteinExistence type="predicted"/>
<keyword evidence="2" id="KW-1185">Reference proteome</keyword>
<dbReference type="Proteomes" id="UP000028006">
    <property type="component" value="Unassembled WGS sequence"/>
</dbReference>
<dbReference type="Pfam" id="PF10982">
    <property type="entry name" value="DUF2789"/>
    <property type="match status" value="1"/>
</dbReference>
<organism evidence="1 2">
    <name type="scientific">Endozoicomonas montiporae</name>
    <dbReference type="NCBI Taxonomy" id="1027273"/>
    <lineage>
        <taxon>Bacteria</taxon>
        <taxon>Pseudomonadati</taxon>
        <taxon>Pseudomonadota</taxon>
        <taxon>Gammaproteobacteria</taxon>
        <taxon>Oceanospirillales</taxon>
        <taxon>Endozoicomonadaceae</taxon>
        <taxon>Endozoicomonas</taxon>
    </lineage>
</organism>
<dbReference type="eggNOG" id="ENOG5032Z85">
    <property type="taxonomic scope" value="Bacteria"/>
</dbReference>